<dbReference type="RefSeq" id="WP_211912864.1">
    <property type="nucleotide sequence ID" value="NZ_CP036498.1"/>
</dbReference>
<dbReference type="SUPFAM" id="SSF51735">
    <property type="entry name" value="NAD(P)-binding Rossmann-fold domains"/>
    <property type="match status" value="1"/>
</dbReference>
<keyword evidence="5" id="KW-1185">Reference proteome</keyword>
<evidence type="ECO:0000313" key="4">
    <source>
        <dbReference type="EMBL" id="QUS39320.1"/>
    </source>
</evidence>
<dbReference type="Proteomes" id="UP000682843">
    <property type="component" value="Chromosome"/>
</dbReference>
<sequence length="247" mass="26096">MKIVVIGGSGQIGSRLVKALQAQGHQMVAASPSSGVNTITREGLAEAMNGADVVVDVSNAPSWEDAAVLAFFQTSTQNLVAAARAHGVGHYLALSIVGTDGMADNGYMRAKKVQQDLIKASGLPYTIVQATQFFEFLDLIIQAGADGDVIRLSPALIQPIAADDVVAALSELVVSTPQNETIELAGPEPFPLDALARNLLARKGDKRAVIADVHARYFGVQLTDKSLTPQSPSARLAPTKLDDWLKR</sequence>
<dbReference type="Gene3D" id="3.40.50.720">
    <property type="entry name" value="NAD(P)-binding Rossmann-like Domain"/>
    <property type="match status" value="1"/>
</dbReference>
<reference evidence="4 5" key="1">
    <citation type="submission" date="2019-02" db="EMBL/GenBank/DDBJ databases">
        <title>Emended description of the genus Rhodopseudomonas and description of Rhodopseudomonas albus sp. nov., a non-phototrophic, heavy-metal-tolerant bacterium isolated from garden soil.</title>
        <authorList>
            <person name="Bao Z."/>
            <person name="Cao W.W."/>
            <person name="Sato Y."/>
            <person name="Nishizawa T."/>
            <person name="Zhao J."/>
            <person name="Guo Y."/>
            <person name="Ohta H."/>
        </authorList>
    </citation>
    <scope>NUCLEOTIDE SEQUENCE [LARGE SCALE GENOMIC DNA]</scope>
    <source>
        <strain evidence="4 5">SK50-23</strain>
    </source>
</reference>
<dbReference type="InterPro" id="IPR016040">
    <property type="entry name" value="NAD(P)-bd_dom"/>
</dbReference>
<organism evidence="4 5">
    <name type="scientific">Tardiphaga alba</name>
    <dbReference type="NCBI Taxonomy" id="340268"/>
    <lineage>
        <taxon>Bacteria</taxon>
        <taxon>Pseudomonadati</taxon>
        <taxon>Pseudomonadota</taxon>
        <taxon>Alphaproteobacteria</taxon>
        <taxon>Hyphomicrobiales</taxon>
        <taxon>Nitrobacteraceae</taxon>
        <taxon>Tardiphaga</taxon>
    </lineage>
</organism>
<dbReference type="EMBL" id="CP036498">
    <property type="protein sequence ID" value="QUS39320.1"/>
    <property type="molecule type" value="Genomic_DNA"/>
</dbReference>
<dbReference type="PANTHER" id="PTHR42748:SF3">
    <property type="entry name" value="BLL4366 PROTEIN"/>
    <property type="match status" value="1"/>
</dbReference>
<feature type="region of interest" description="Disordered" evidence="2">
    <location>
        <begin position="228"/>
        <end position="247"/>
    </location>
</feature>
<keyword evidence="1" id="KW-0521">NADP</keyword>
<gene>
    <name evidence="4" type="ORF">RPMA_11100</name>
</gene>
<dbReference type="Pfam" id="PF13460">
    <property type="entry name" value="NAD_binding_10"/>
    <property type="match status" value="1"/>
</dbReference>
<proteinExistence type="predicted"/>
<accession>A0ABX8ABZ0</accession>
<evidence type="ECO:0000259" key="3">
    <source>
        <dbReference type="Pfam" id="PF13460"/>
    </source>
</evidence>
<feature type="domain" description="NAD(P)-binding" evidence="3">
    <location>
        <begin position="7"/>
        <end position="132"/>
    </location>
</feature>
<protein>
    <submittedName>
        <fullName evidence="4">SDR family oxidoreductase</fullName>
    </submittedName>
</protein>
<name>A0ABX8ABZ0_9BRAD</name>
<dbReference type="InterPro" id="IPR051164">
    <property type="entry name" value="NmrA-like_oxidored"/>
</dbReference>
<evidence type="ECO:0000256" key="2">
    <source>
        <dbReference type="SAM" id="MobiDB-lite"/>
    </source>
</evidence>
<dbReference type="InterPro" id="IPR036291">
    <property type="entry name" value="NAD(P)-bd_dom_sf"/>
</dbReference>
<evidence type="ECO:0000256" key="1">
    <source>
        <dbReference type="ARBA" id="ARBA00022857"/>
    </source>
</evidence>
<evidence type="ECO:0000313" key="5">
    <source>
        <dbReference type="Proteomes" id="UP000682843"/>
    </source>
</evidence>
<dbReference type="PANTHER" id="PTHR42748">
    <property type="entry name" value="NITROGEN METABOLITE REPRESSION PROTEIN NMRA FAMILY MEMBER"/>
    <property type="match status" value="1"/>
</dbReference>